<dbReference type="InterPro" id="IPR037522">
    <property type="entry name" value="HD_GYP_dom"/>
</dbReference>
<accession>A0A9X1INE9</accession>
<dbReference type="Pfam" id="PF13487">
    <property type="entry name" value="HD_5"/>
    <property type="match status" value="1"/>
</dbReference>
<dbReference type="SMART" id="SM00471">
    <property type="entry name" value="HDc"/>
    <property type="match status" value="1"/>
</dbReference>
<dbReference type="AlphaFoldDB" id="A0A9X1INE9"/>
<keyword evidence="10" id="KW-1185">Reference proteome</keyword>
<organism evidence="9 10">
    <name type="scientific">Marinomonas algarum</name>
    <dbReference type="NCBI Taxonomy" id="2883105"/>
    <lineage>
        <taxon>Bacteria</taxon>
        <taxon>Pseudomonadati</taxon>
        <taxon>Pseudomonadota</taxon>
        <taxon>Gammaproteobacteria</taxon>
        <taxon>Oceanospirillales</taxon>
        <taxon>Oceanospirillaceae</taxon>
        <taxon>Marinomonas</taxon>
    </lineage>
</organism>
<dbReference type="CDD" id="cd00077">
    <property type="entry name" value="HDc"/>
    <property type="match status" value="1"/>
</dbReference>
<dbReference type="InterPro" id="IPR001789">
    <property type="entry name" value="Sig_transdc_resp-reg_receiver"/>
</dbReference>
<comment type="caution">
    <text evidence="9">The sequence shown here is derived from an EMBL/GenBank/DDBJ whole genome shotgun (WGS) entry which is preliminary data.</text>
</comment>
<feature type="domain" description="HD-GYP" evidence="8">
    <location>
        <begin position="134"/>
        <end position="331"/>
    </location>
</feature>
<dbReference type="SMART" id="SM00448">
    <property type="entry name" value="REC"/>
    <property type="match status" value="1"/>
</dbReference>
<dbReference type="InterPro" id="IPR052020">
    <property type="entry name" value="Cyclic_di-GMP/3'3'-cGAMP_PDE"/>
</dbReference>
<evidence type="ECO:0000256" key="6">
    <source>
        <dbReference type="PROSITE-ProRule" id="PRU00169"/>
    </source>
</evidence>
<gene>
    <name evidence="9" type="ORF">LG368_03550</name>
</gene>
<evidence type="ECO:0000313" key="10">
    <source>
        <dbReference type="Proteomes" id="UP001139095"/>
    </source>
</evidence>
<dbReference type="PANTHER" id="PTHR45228">
    <property type="entry name" value="CYCLIC DI-GMP PHOSPHODIESTERASE TM_0186-RELATED"/>
    <property type="match status" value="1"/>
</dbReference>
<evidence type="ECO:0000256" key="3">
    <source>
        <dbReference type="ARBA" id="ARBA00023015"/>
    </source>
</evidence>
<dbReference type="InterPro" id="IPR011006">
    <property type="entry name" value="CheY-like_superfamily"/>
</dbReference>
<sequence>MRIGSKPAPRILLVDDEPSNLRVLRQVLQPARYRLSFARSGQDALKLVEKETVDLILLDIMMPDMTGLEVCEQLKSNPKTAHIPVIFVTALKDSVDEERGFDIGAVDYISKPVVPAIVLARVKNHLSLIRADELLNTHIDLIDRLGRAAEYKDNETGMHVQRMSRYARIIAKAYGFCDESADDLMMAAPMHDIGKIGIADSILLKPGKLTADEYDIMKTHAQIGAEILSNPSSYLIELAHSVAITHHEKWDGSGYPNGLAGEDIPIEGRIVALVDVFDALTSERPYKRAWSVEEAVNFIKEQSGKHFDPALIPILEQELPKILEIKRLFAEETT</sequence>
<dbReference type="SUPFAM" id="SSF52172">
    <property type="entry name" value="CheY-like"/>
    <property type="match status" value="1"/>
</dbReference>
<dbReference type="Gene3D" id="3.40.50.2300">
    <property type="match status" value="1"/>
</dbReference>
<proteinExistence type="predicted"/>
<dbReference type="EMBL" id="JAJATW010000003">
    <property type="protein sequence ID" value="MCB5160973.1"/>
    <property type="molecule type" value="Genomic_DNA"/>
</dbReference>
<reference evidence="9" key="1">
    <citation type="submission" date="2021-10" db="EMBL/GenBank/DDBJ databases">
        <title>Marinomonas pontica sp. nov., isolated from the Black Sea.</title>
        <authorList>
            <person name="Zhao L.-H."/>
            <person name="Xue J.-H."/>
        </authorList>
    </citation>
    <scope>NUCLEOTIDE SEQUENCE</scope>
    <source>
        <strain evidence="9">E8</strain>
    </source>
</reference>
<dbReference type="GO" id="GO:0008081">
    <property type="term" value="F:phosphoric diester hydrolase activity"/>
    <property type="evidence" value="ECO:0007669"/>
    <property type="project" value="UniProtKB-ARBA"/>
</dbReference>
<keyword evidence="4" id="KW-0238">DNA-binding</keyword>
<keyword evidence="1 6" id="KW-0597">Phosphoprotein</keyword>
<keyword evidence="3" id="KW-0805">Transcription regulation</keyword>
<evidence type="ECO:0000256" key="1">
    <source>
        <dbReference type="ARBA" id="ARBA00022553"/>
    </source>
</evidence>
<evidence type="ECO:0000256" key="2">
    <source>
        <dbReference type="ARBA" id="ARBA00023012"/>
    </source>
</evidence>
<name>A0A9X1INE9_9GAMM</name>
<dbReference type="RefSeq" id="WP_226753354.1">
    <property type="nucleotide sequence ID" value="NZ_JAJATW010000003.1"/>
</dbReference>
<evidence type="ECO:0000259" key="7">
    <source>
        <dbReference type="PROSITE" id="PS50110"/>
    </source>
</evidence>
<dbReference type="PROSITE" id="PS51832">
    <property type="entry name" value="HD_GYP"/>
    <property type="match status" value="1"/>
</dbReference>
<dbReference type="Proteomes" id="UP001139095">
    <property type="component" value="Unassembled WGS sequence"/>
</dbReference>
<feature type="modified residue" description="4-aspartylphosphate" evidence="6">
    <location>
        <position position="59"/>
    </location>
</feature>
<dbReference type="PROSITE" id="PS50110">
    <property type="entry name" value="RESPONSE_REGULATORY"/>
    <property type="match status" value="1"/>
</dbReference>
<dbReference type="FunFam" id="3.40.50.2300:FF:000001">
    <property type="entry name" value="DNA-binding response regulator PhoB"/>
    <property type="match status" value="1"/>
</dbReference>
<evidence type="ECO:0000256" key="4">
    <source>
        <dbReference type="ARBA" id="ARBA00023125"/>
    </source>
</evidence>
<keyword evidence="2" id="KW-0902">Two-component regulatory system</keyword>
<dbReference type="GO" id="GO:0000160">
    <property type="term" value="P:phosphorelay signal transduction system"/>
    <property type="evidence" value="ECO:0007669"/>
    <property type="project" value="UniProtKB-KW"/>
</dbReference>
<dbReference type="CDD" id="cd19920">
    <property type="entry name" value="REC_PA4781-like"/>
    <property type="match status" value="1"/>
</dbReference>
<evidence type="ECO:0000259" key="8">
    <source>
        <dbReference type="PROSITE" id="PS51832"/>
    </source>
</evidence>
<dbReference type="Gene3D" id="1.10.3210.10">
    <property type="entry name" value="Hypothetical protein af1432"/>
    <property type="match status" value="1"/>
</dbReference>
<keyword evidence="5" id="KW-0804">Transcription</keyword>
<feature type="domain" description="Response regulatory" evidence="7">
    <location>
        <begin position="10"/>
        <end position="126"/>
    </location>
</feature>
<dbReference type="SUPFAM" id="SSF109604">
    <property type="entry name" value="HD-domain/PDEase-like"/>
    <property type="match status" value="1"/>
</dbReference>
<dbReference type="InterPro" id="IPR003607">
    <property type="entry name" value="HD/PDEase_dom"/>
</dbReference>
<evidence type="ECO:0000313" key="9">
    <source>
        <dbReference type="EMBL" id="MCB5160973.1"/>
    </source>
</evidence>
<dbReference type="PANTHER" id="PTHR45228:SF1">
    <property type="entry name" value="CYCLIC DI-GMP PHOSPHODIESTERASE TM_0186"/>
    <property type="match status" value="1"/>
</dbReference>
<dbReference type="Pfam" id="PF00072">
    <property type="entry name" value="Response_reg"/>
    <property type="match status" value="1"/>
</dbReference>
<dbReference type="GO" id="GO:0003677">
    <property type="term" value="F:DNA binding"/>
    <property type="evidence" value="ECO:0007669"/>
    <property type="project" value="UniProtKB-KW"/>
</dbReference>
<protein>
    <submittedName>
        <fullName evidence="9">Two-component system response regulator</fullName>
    </submittedName>
</protein>
<evidence type="ECO:0000256" key="5">
    <source>
        <dbReference type="ARBA" id="ARBA00023163"/>
    </source>
</evidence>